<dbReference type="EMBL" id="BJXR01000030">
    <property type="protein sequence ID" value="GEN08796.1"/>
    <property type="molecule type" value="Genomic_DNA"/>
</dbReference>
<dbReference type="PANTHER" id="PTHR43072">
    <property type="entry name" value="N-ACETYLTRANSFERASE"/>
    <property type="match status" value="1"/>
</dbReference>
<dbReference type="SUPFAM" id="SSF55729">
    <property type="entry name" value="Acyl-CoA N-acyltransferases (Nat)"/>
    <property type="match status" value="1"/>
</dbReference>
<comment type="caution">
    <text evidence="2">The sequence shown here is derived from an EMBL/GenBank/DDBJ whole genome shotgun (WGS) entry which is preliminary data.</text>
</comment>
<dbReference type="Gene3D" id="3.40.630.30">
    <property type="match status" value="1"/>
</dbReference>
<dbReference type="Pfam" id="PF00583">
    <property type="entry name" value="Acetyltransf_1"/>
    <property type="match status" value="1"/>
</dbReference>
<dbReference type="RefSeq" id="WP_074957236.1">
    <property type="nucleotide sequence ID" value="NZ_BJXR01000030.1"/>
</dbReference>
<dbReference type="GO" id="GO:0016747">
    <property type="term" value="F:acyltransferase activity, transferring groups other than amino-acyl groups"/>
    <property type="evidence" value="ECO:0007669"/>
    <property type="project" value="InterPro"/>
</dbReference>
<dbReference type="EMBL" id="FOIB01000008">
    <property type="protein sequence ID" value="SEU29324.1"/>
    <property type="molecule type" value="Genomic_DNA"/>
</dbReference>
<evidence type="ECO:0000259" key="1">
    <source>
        <dbReference type="PROSITE" id="PS51186"/>
    </source>
</evidence>
<protein>
    <submittedName>
        <fullName evidence="3">L-amino acid N-acyltransferase YncA</fullName>
    </submittedName>
</protein>
<name>A0A511T3Q3_MYXFU</name>
<sequence>MHPLFHLGDVTAHRIDDAEAERLQPLLERCEDFFRLCYGRPARADEARQLPLERPPGVTPEQGHLLALVDPTGAWVGLFEGLQDFPTRGEAYLGLLLLEPGTRGRGLGAGLLAGYEDWLRASGQQVLRVGVSEPNPAALRFWTREGFQAETWVGPLTQGELSYRVLRMRKTLTAPAATP</sequence>
<evidence type="ECO:0000313" key="2">
    <source>
        <dbReference type="EMBL" id="GEN08796.1"/>
    </source>
</evidence>
<organism evidence="2 5">
    <name type="scientific">Myxococcus fulvus</name>
    <dbReference type="NCBI Taxonomy" id="33"/>
    <lineage>
        <taxon>Bacteria</taxon>
        <taxon>Pseudomonadati</taxon>
        <taxon>Myxococcota</taxon>
        <taxon>Myxococcia</taxon>
        <taxon>Myxococcales</taxon>
        <taxon>Cystobacterineae</taxon>
        <taxon>Myxococcaceae</taxon>
        <taxon>Myxococcus</taxon>
    </lineage>
</organism>
<reference evidence="2 5" key="2">
    <citation type="submission" date="2019-07" db="EMBL/GenBank/DDBJ databases">
        <title>Whole genome shotgun sequence of Myxococcus fulvus NBRC 100333.</title>
        <authorList>
            <person name="Hosoyama A."/>
            <person name="Uohara A."/>
            <person name="Ohji S."/>
            <person name="Ichikawa N."/>
        </authorList>
    </citation>
    <scope>NUCLEOTIDE SEQUENCE [LARGE SCALE GENOMIC DNA]</scope>
    <source>
        <strain evidence="2 5">NBRC 100333</strain>
    </source>
</reference>
<dbReference type="CDD" id="cd04301">
    <property type="entry name" value="NAT_SF"/>
    <property type="match status" value="1"/>
</dbReference>
<evidence type="ECO:0000313" key="4">
    <source>
        <dbReference type="Proteomes" id="UP000183760"/>
    </source>
</evidence>
<accession>A0A511T3Q3</accession>
<proteinExistence type="predicted"/>
<feature type="domain" description="N-acetyltransferase" evidence="1">
    <location>
        <begin position="13"/>
        <end position="173"/>
    </location>
</feature>
<reference evidence="3 4" key="1">
    <citation type="submission" date="2016-10" db="EMBL/GenBank/DDBJ databases">
        <authorList>
            <person name="Varghese N."/>
            <person name="Submissions S."/>
        </authorList>
    </citation>
    <scope>NUCLEOTIDE SEQUENCE [LARGE SCALE GENOMIC DNA]</scope>
    <source>
        <strain evidence="3 4">DSM 16525</strain>
    </source>
</reference>
<dbReference type="InterPro" id="IPR000182">
    <property type="entry name" value="GNAT_dom"/>
</dbReference>
<dbReference type="PANTHER" id="PTHR43072:SF60">
    <property type="entry name" value="L-2,4-DIAMINOBUTYRIC ACID ACETYLTRANSFERASE"/>
    <property type="match status" value="1"/>
</dbReference>
<keyword evidence="4" id="KW-1185">Reference proteome</keyword>
<dbReference type="InterPro" id="IPR016181">
    <property type="entry name" value="Acyl_CoA_acyltransferase"/>
</dbReference>
<dbReference type="Proteomes" id="UP000321514">
    <property type="component" value="Unassembled WGS sequence"/>
</dbReference>
<dbReference type="PROSITE" id="PS51186">
    <property type="entry name" value="GNAT"/>
    <property type="match status" value="1"/>
</dbReference>
<gene>
    <name evidence="2" type="ORF">MFU01_38330</name>
    <name evidence="3" type="ORF">SAMN05443572_108164</name>
</gene>
<dbReference type="OrthoDB" id="9805924at2"/>
<dbReference type="Proteomes" id="UP000183760">
    <property type="component" value="Unassembled WGS sequence"/>
</dbReference>
<dbReference type="AlphaFoldDB" id="A0A511T3Q3"/>
<evidence type="ECO:0000313" key="5">
    <source>
        <dbReference type="Proteomes" id="UP000321514"/>
    </source>
</evidence>
<evidence type="ECO:0000313" key="3">
    <source>
        <dbReference type="EMBL" id="SEU29324.1"/>
    </source>
</evidence>